<dbReference type="Pfam" id="PF14242">
    <property type="entry name" value="DUF4342"/>
    <property type="match status" value="1"/>
</dbReference>
<reference evidence="3 4" key="1">
    <citation type="submission" date="2021-08" db="EMBL/GenBank/DDBJ databases">
        <title>Devosia salina sp. nov., isolated from the South China Sea sediment.</title>
        <authorList>
            <person name="Zhou Z."/>
        </authorList>
    </citation>
    <scope>NUCLEOTIDE SEQUENCE [LARGE SCALE GENOMIC DNA]</scope>
    <source>
        <strain evidence="3 4">SCS-3</strain>
    </source>
</reference>
<organism evidence="3 4">
    <name type="scientific">Devosia salina</name>
    <dbReference type="NCBI Taxonomy" id="2860336"/>
    <lineage>
        <taxon>Bacteria</taxon>
        <taxon>Pseudomonadati</taxon>
        <taxon>Pseudomonadota</taxon>
        <taxon>Alphaproteobacteria</taxon>
        <taxon>Hyphomicrobiales</taxon>
        <taxon>Devosiaceae</taxon>
        <taxon>Devosia</taxon>
    </lineage>
</organism>
<evidence type="ECO:0000259" key="2">
    <source>
        <dbReference type="Pfam" id="PF14242"/>
    </source>
</evidence>
<gene>
    <name evidence="3" type="ORF">K1X15_02200</name>
</gene>
<feature type="transmembrane region" description="Helical" evidence="1">
    <location>
        <begin position="57"/>
        <end position="80"/>
    </location>
</feature>
<name>A0ABX8WF66_9HYPH</name>
<evidence type="ECO:0000313" key="4">
    <source>
        <dbReference type="Proteomes" id="UP000825799"/>
    </source>
</evidence>
<protein>
    <submittedName>
        <fullName evidence="3">DUF4342 domain-containing protein</fullName>
    </submittedName>
</protein>
<dbReference type="InterPro" id="IPR025642">
    <property type="entry name" value="DUF4342"/>
</dbReference>
<sequence length="104" mass="11051">MSEDQRDRSFSEEIEIAGHQLIERIKELVAEGNIRLLRIRAENGQIFLEIPLTTGAIAGGVVVLTAPWLAAIGAIAGLAARVSIEIVRTKDDSSEGGNGPSQGD</sequence>
<accession>A0ABX8WF66</accession>
<keyword evidence="4" id="KW-1185">Reference proteome</keyword>
<evidence type="ECO:0000313" key="3">
    <source>
        <dbReference type="EMBL" id="QYO77413.1"/>
    </source>
</evidence>
<proteinExistence type="predicted"/>
<dbReference type="RefSeq" id="WP_220305870.1">
    <property type="nucleotide sequence ID" value="NZ_CP080590.1"/>
</dbReference>
<keyword evidence="1" id="KW-0812">Transmembrane</keyword>
<evidence type="ECO:0000256" key="1">
    <source>
        <dbReference type="SAM" id="Phobius"/>
    </source>
</evidence>
<keyword evidence="1" id="KW-0472">Membrane</keyword>
<dbReference type="EMBL" id="CP080590">
    <property type="protein sequence ID" value="QYO77413.1"/>
    <property type="molecule type" value="Genomic_DNA"/>
</dbReference>
<dbReference type="Proteomes" id="UP000825799">
    <property type="component" value="Chromosome"/>
</dbReference>
<keyword evidence="1" id="KW-1133">Transmembrane helix</keyword>
<feature type="domain" description="DUF4342" evidence="2">
    <location>
        <begin position="8"/>
        <end position="88"/>
    </location>
</feature>